<dbReference type="EMBL" id="JAEPRD010000088">
    <property type="protein sequence ID" value="KAG2200092.1"/>
    <property type="molecule type" value="Genomic_DNA"/>
</dbReference>
<dbReference type="GO" id="GO:0005615">
    <property type="term" value="C:extracellular space"/>
    <property type="evidence" value="ECO:0007669"/>
    <property type="project" value="TreeGrafter"/>
</dbReference>
<dbReference type="InterPro" id="IPR036378">
    <property type="entry name" value="FAS1_dom_sf"/>
</dbReference>
<gene>
    <name evidence="5" type="ORF">INT47_007737</name>
</gene>
<dbReference type="PANTHER" id="PTHR10900:SF77">
    <property type="entry name" value="FI19380P1"/>
    <property type="match status" value="1"/>
</dbReference>
<dbReference type="PROSITE" id="PS50213">
    <property type="entry name" value="FAS1"/>
    <property type="match status" value="1"/>
</dbReference>
<evidence type="ECO:0000259" key="4">
    <source>
        <dbReference type="PROSITE" id="PS50213"/>
    </source>
</evidence>
<dbReference type="SUPFAM" id="SSF82153">
    <property type="entry name" value="FAS1 domain"/>
    <property type="match status" value="2"/>
</dbReference>
<feature type="chain" id="PRO_5034570322" description="FAS1 domain-containing protein" evidence="3">
    <location>
        <begin position="19"/>
        <end position="602"/>
    </location>
</feature>
<reference evidence="5" key="1">
    <citation type="submission" date="2020-12" db="EMBL/GenBank/DDBJ databases">
        <title>Metabolic potential, ecology and presence of endohyphal bacteria is reflected in genomic diversity of Mucoromycotina.</title>
        <authorList>
            <person name="Muszewska A."/>
            <person name="Okrasinska A."/>
            <person name="Steczkiewicz K."/>
            <person name="Drgas O."/>
            <person name="Orlowska M."/>
            <person name="Perlinska-Lenart U."/>
            <person name="Aleksandrzak-Piekarczyk T."/>
            <person name="Szatraj K."/>
            <person name="Zielenkiewicz U."/>
            <person name="Pilsyk S."/>
            <person name="Malc E."/>
            <person name="Mieczkowski P."/>
            <person name="Kruszewska J.S."/>
            <person name="Biernat P."/>
            <person name="Pawlowska J."/>
        </authorList>
    </citation>
    <scope>NUCLEOTIDE SEQUENCE</scope>
    <source>
        <strain evidence="5">WA0000017839</strain>
    </source>
</reference>
<feature type="signal peptide" evidence="3">
    <location>
        <begin position="1"/>
        <end position="18"/>
    </location>
</feature>
<feature type="compositionally biased region" description="Low complexity" evidence="1">
    <location>
        <begin position="552"/>
        <end position="563"/>
    </location>
</feature>
<evidence type="ECO:0000256" key="2">
    <source>
        <dbReference type="SAM" id="Phobius"/>
    </source>
</evidence>
<proteinExistence type="predicted"/>
<organism evidence="5 6">
    <name type="scientific">Mucor saturninus</name>
    <dbReference type="NCBI Taxonomy" id="64648"/>
    <lineage>
        <taxon>Eukaryota</taxon>
        <taxon>Fungi</taxon>
        <taxon>Fungi incertae sedis</taxon>
        <taxon>Mucoromycota</taxon>
        <taxon>Mucoromycotina</taxon>
        <taxon>Mucoromycetes</taxon>
        <taxon>Mucorales</taxon>
        <taxon>Mucorineae</taxon>
        <taxon>Mucoraceae</taxon>
        <taxon>Mucor</taxon>
    </lineage>
</organism>
<name>A0A8H7UZP5_9FUNG</name>
<dbReference type="Pfam" id="PF02469">
    <property type="entry name" value="Fasciclin"/>
    <property type="match status" value="1"/>
</dbReference>
<accession>A0A8H7UZP5</accession>
<comment type="caution">
    <text evidence="5">The sequence shown here is derived from an EMBL/GenBank/DDBJ whole genome shotgun (WGS) entry which is preliminary data.</text>
</comment>
<evidence type="ECO:0000256" key="3">
    <source>
        <dbReference type="SAM" id="SignalP"/>
    </source>
</evidence>
<evidence type="ECO:0000256" key="1">
    <source>
        <dbReference type="SAM" id="MobiDB-lite"/>
    </source>
</evidence>
<feature type="transmembrane region" description="Helical" evidence="2">
    <location>
        <begin position="579"/>
        <end position="601"/>
    </location>
</feature>
<evidence type="ECO:0000313" key="6">
    <source>
        <dbReference type="Proteomes" id="UP000603453"/>
    </source>
</evidence>
<feature type="region of interest" description="Disordered" evidence="1">
    <location>
        <begin position="550"/>
        <end position="574"/>
    </location>
</feature>
<sequence>MRSSIFIATLCAFGFVHAQQPLQPQQSQQQPQQSQQQPQQSQQQPQQSQQQPQQSQQTQQTPQPQQTQQPQQPQQQQPAGTIFQILNKTDGTSPAPKFAQFIQSSPDYQPIVDLLNDPTNNLTMFVPSDGLFYNITGQQPPIIKQVTTTVQTTVKVPASTVRVPASTVVSSATVTASASTVTARASTVTARASTVTSRATSPAAGAAGGFGMSDIMSALRTQNGAVQPTHRAQFVRLANYGEDASKDYFIQEGQVAKALAGIKLTQYIDGDNNNGQSLNFTNVSTSPFVNEFSVLDLLYYHVSNGSVNLQQNETMVLNTILRNETVDRLGFGSPLVVQPVNSTGNLTVGDGLGHDAFINQTYNASNGALYIIDKVLVPPTNISNTMNALTDTSFFEQLLERSSSTWDSLNNYNNFTVFVPNNNALQNVDLSNFEDDVINNLISAHIFQGVIYSSNITNTTDVSAQSLAGTDVVLQRSGNSPNFTVSGTNVVQPNILLNNGVMHLIDGVLSFPATEPAQTTALPADTGPFTSETATEVVSQPAETATEIVTSEPAPTATEEATALSQSASPSPTRKLSAATVPTLASMLVLLSSTFVFYFLYV</sequence>
<dbReference type="InterPro" id="IPR000782">
    <property type="entry name" value="FAS1_domain"/>
</dbReference>
<keyword evidence="6" id="KW-1185">Reference proteome</keyword>
<feature type="compositionally biased region" description="Polar residues" evidence="1">
    <location>
        <begin position="564"/>
        <end position="574"/>
    </location>
</feature>
<feature type="domain" description="FAS1" evidence="4">
    <location>
        <begin position="379"/>
        <end position="509"/>
    </location>
</feature>
<keyword evidence="2" id="KW-1133">Transmembrane helix</keyword>
<dbReference type="SMART" id="SM00554">
    <property type="entry name" value="FAS1"/>
    <property type="match status" value="2"/>
</dbReference>
<dbReference type="Gene3D" id="2.30.180.10">
    <property type="entry name" value="FAS1 domain"/>
    <property type="match status" value="2"/>
</dbReference>
<dbReference type="AlphaFoldDB" id="A0A8H7UZP5"/>
<dbReference type="Proteomes" id="UP000603453">
    <property type="component" value="Unassembled WGS sequence"/>
</dbReference>
<protein>
    <recommendedName>
        <fullName evidence="4">FAS1 domain-containing protein</fullName>
    </recommendedName>
</protein>
<keyword evidence="3" id="KW-0732">Signal</keyword>
<dbReference type="InterPro" id="IPR050904">
    <property type="entry name" value="Adhesion/Biosynth-related"/>
</dbReference>
<feature type="region of interest" description="Disordered" evidence="1">
    <location>
        <begin position="21"/>
        <end position="78"/>
    </location>
</feature>
<evidence type="ECO:0000313" key="5">
    <source>
        <dbReference type="EMBL" id="KAG2200092.1"/>
    </source>
</evidence>
<keyword evidence="2" id="KW-0472">Membrane</keyword>
<dbReference type="PANTHER" id="PTHR10900">
    <property type="entry name" value="PERIOSTIN-RELATED"/>
    <property type="match status" value="1"/>
</dbReference>
<keyword evidence="2" id="KW-0812">Transmembrane</keyword>
<dbReference type="OrthoDB" id="286301at2759"/>